<feature type="binding site" evidence="2">
    <location>
        <begin position="247"/>
        <end position="248"/>
    </location>
    <ligand>
        <name>ATP</name>
        <dbReference type="ChEBI" id="CHEBI:30616"/>
    </ligand>
</feature>
<dbReference type="InterPro" id="IPR040198">
    <property type="entry name" value="Fido_containing"/>
</dbReference>
<evidence type="ECO:0000256" key="2">
    <source>
        <dbReference type="PIRSR" id="PIRSR640198-2"/>
    </source>
</evidence>
<keyword evidence="2" id="KW-0547">Nucleotide-binding</keyword>
<evidence type="ECO:0000259" key="3">
    <source>
        <dbReference type="PROSITE" id="PS51459"/>
    </source>
</evidence>
<accession>A0A842HIY0</accession>
<reference evidence="4 5" key="1">
    <citation type="submission" date="2020-07" db="EMBL/GenBank/DDBJ databases">
        <authorList>
            <person name="Feng X."/>
        </authorList>
    </citation>
    <scope>NUCLEOTIDE SEQUENCE [LARGE SCALE GENOMIC DNA]</scope>
    <source>
        <strain evidence="4 5">JCM31066</strain>
    </source>
</reference>
<feature type="active site" evidence="1">
    <location>
        <position position="206"/>
    </location>
</feature>
<keyword evidence="2" id="KW-0067">ATP-binding</keyword>
<dbReference type="InterPro" id="IPR036388">
    <property type="entry name" value="WH-like_DNA-bd_sf"/>
</dbReference>
<feature type="binding site" evidence="2">
    <location>
        <position position="255"/>
    </location>
    <ligand>
        <name>ATP</name>
        <dbReference type="ChEBI" id="CHEBI:30616"/>
    </ligand>
</feature>
<dbReference type="SUPFAM" id="SSF140931">
    <property type="entry name" value="Fic-like"/>
    <property type="match status" value="1"/>
</dbReference>
<dbReference type="InterPro" id="IPR025230">
    <property type="entry name" value="DUF4172"/>
</dbReference>
<dbReference type="PANTHER" id="PTHR13504:SF33">
    <property type="entry name" value="FIC FAMILY PROTEIN"/>
    <property type="match status" value="1"/>
</dbReference>
<dbReference type="Gene3D" id="1.10.3290.10">
    <property type="entry name" value="Fido-like domain"/>
    <property type="match status" value="1"/>
</dbReference>
<gene>
    <name evidence="4" type="ORF">H5P28_16860</name>
</gene>
<sequence length="373" mass="42341">MKWNWQQADWPNFTYRAEEIEPFEERFLLSAGRLFGASQHLDGEKKQELTIELISDEAQKTSEIEGEMLNRDSLQSSIRRQFGLATDARRASLAEQGVSEMMVDLYRGFDVPLTNKKLCDWHRMLMKGRTDLTDIGVFRTHEDAMQVVSGAYHAPRVHFEAPPSAKVQAEMDGFIGWFNRTAPQARASLPIVVRAGIAHLYFESIHPFEDGNGRIGRAIAEKVMAEGLRQPSLIALAYTIEREKKAYYAALEAANKSNEITEWLLYFADTILKAQETSLQRVDFIIEKGRLYQRLAGQLNPRQEKALDRVFRAGLDGFKGGFSAENYISITKTSRATATRDLQGLVELGAFRKVGERKHTRYYINLPSVATNP</sequence>
<dbReference type="RefSeq" id="WP_185676866.1">
    <property type="nucleotide sequence ID" value="NZ_JACHVB010000058.1"/>
</dbReference>
<protein>
    <submittedName>
        <fullName evidence="4">Fic family protein</fullName>
    </submittedName>
</protein>
<dbReference type="PANTHER" id="PTHR13504">
    <property type="entry name" value="FIDO DOMAIN-CONTAINING PROTEIN DDB_G0283145"/>
    <property type="match status" value="1"/>
</dbReference>
<feature type="domain" description="Fido" evidence="3">
    <location>
        <begin position="113"/>
        <end position="269"/>
    </location>
</feature>
<evidence type="ECO:0000313" key="4">
    <source>
        <dbReference type="EMBL" id="MBC2595938.1"/>
    </source>
</evidence>
<dbReference type="Pfam" id="PF02661">
    <property type="entry name" value="Fic"/>
    <property type="match status" value="1"/>
</dbReference>
<comment type="caution">
    <text evidence="4">The sequence shown here is derived from an EMBL/GenBank/DDBJ whole genome shotgun (WGS) entry which is preliminary data.</text>
</comment>
<evidence type="ECO:0000313" key="5">
    <source>
        <dbReference type="Proteomes" id="UP000546464"/>
    </source>
</evidence>
<dbReference type="Proteomes" id="UP000546464">
    <property type="component" value="Unassembled WGS sequence"/>
</dbReference>
<dbReference type="GO" id="GO:0005524">
    <property type="term" value="F:ATP binding"/>
    <property type="evidence" value="ECO:0007669"/>
    <property type="project" value="UniProtKB-KW"/>
</dbReference>
<organism evidence="4 5">
    <name type="scientific">Ruficoccus amylovorans</name>
    <dbReference type="NCBI Taxonomy" id="1804625"/>
    <lineage>
        <taxon>Bacteria</taxon>
        <taxon>Pseudomonadati</taxon>
        <taxon>Verrucomicrobiota</taxon>
        <taxon>Opitutia</taxon>
        <taxon>Puniceicoccales</taxon>
        <taxon>Cerasicoccaceae</taxon>
        <taxon>Ruficoccus</taxon>
    </lineage>
</organism>
<dbReference type="AlphaFoldDB" id="A0A842HIY0"/>
<feature type="binding site" evidence="2">
    <location>
        <begin position="210"/>
        <end position="217"/>
    </location>
    <ligand>
        <name>ATP</name>
        <dbReference type="ChEBI" id="CHEBI:30616"/>
    </ligand>
</feature>
<dbReference type="Pfam" id="PF13776">
    <property type="entry name" value="DUF4172"/>
    <property type="match status" value="1"/>
</dbReference>
<dbReference type="Gene3D" id="1.10.10.10">
    <property type="entry name" value="Winged helix-like DNA-binding domain superfamily/Winged helix DNA-binding domain"/>
    <property type="match status" value="1"/>
</dbReference>
<dbReference type="InterPro" id="IPR003812">
    <property type="entry name" value="Fido"/>
</dbReference>
<dbReference type="InterPro" id="IPR036597">
    <property type="entry name" value="Fido-like_dom_sf"/>
</dbReference>
<keyword evidence="5" id="KW-1185">Reference proteome</keyword>
<name>A0A842HIY0_9BACT</name>
<dbReference type="PROSITE" id="PS51459">
    <property type="entry name" value="FIDO"/>
    <property type="match status" value="1"/>
</dbReference>
<dbReference type="EMBL" id="JACHVB010000058">
    <property type="protein sequence ID" value="MBC2595938.1"/>
    <property type="molecule type" value="Genomic_DNA"/>
</dbReference>
<evidence type="ECO:0000256" key="1">
    <source>
        <dbReference type="PIRSR" id="PIRSR640198-1"/>
    </source>
</evidence>
<proteinExistence type="predicted"/>